<dbReference type="SMART" id="SM00028">
    <property type="entry name" value="TPR"/>
    <property type="match status" value="9"/>
</dbReference>
<reference evidence="4 5" key="1">
    <citation type="submission" date="2019-02" db="EMBL/GenBank/DDBJ databases">
        <title>Deep-cultivation of Planctomycetes and their phenomic and genomic characterization uncovers novel biology.</title>
        <authorList>
            <person name="Wiegand S."/>
            <person name="Jogler M."/>
            <person name="Boedeker C."/>
            <person name="Pinto D."/>
            <person name="Vollmers J."/>
            <person name="Rivas-Marin E."/>
            <person name="Kohn T."/>
            <person name="Peeters S.H."/>
            <person name="Heuer A."/>
            <person name="Rast P."/>
            <person name="Oberbeckmann S."/>
            <person name="Bunk B."/>
            <person name="Jeske O."/>
            <person name="Meyerdierks A."/>
            <person name="Storesund J.E."/>
            <person name="Kallscheuer N."/>
            <person name="Luecker S."/>
            <person name="Lage O.M."/>
            <person name="Pohl T."/>
            <person name="Merkel B.J."/>
            <person name="Hornburger P."/>
            <person name="Mueller R.-W."/>
            <person name="Bruemmer F."/>
            <person name="Labrenz M."/>
            <person name="Spormann A.M."/>
            <person name="Op den Camp H."/>
            <person name="Overmann J."/>
            <person name="Amann R."/>
            <person name="Jetten M.S.M."/>
            <person name="Mascher T."/>
            <person name="Medema M.H."/>
            <person name="Devos D.P."/>
            <person name="Kaster A.-K."/>
            <person name="Ovreas L."/>
            <person name="Rohde M."/>
            <person name="Galperin M.Y."/>
            <person name="Jogler C."/>
        </authorList>
    </citation>
    <scope>NUCLEOTIDE SEQUENCE [LARGE SCALE GENOMIC DNA]</scope>
    <source>
        <strain evidence="4 5">Pan44</strain>
    </source>
</reference>
<feature type="repeat" description="TPR" evidence="3">
    <location>
        <begin position="71"/>
        <end position="104"/>
    </location>
</feature>
<accession>A0A517SBR8</accession>
<evidence type="ECO:0000256" key="2">
    <source>
        <dbReference type="ARBA" id="ARBA00022803"/>
    </source>
</evidence>
<dbReference type="InterPro" id="IPR050498">
    <property type="entry name" value="Ycf3"/>
</dbReference>
<feature type="repeat" description="TPR" evidence="3">
    <location>
        <begin position="139"/>
        <end position="172"/>
    </location>
</feature>
<proteinExistence type="predicted"/>
<dbReference type="Proteomes" id="UP000315700">
    <property type="component" value="Chromosome"/>
</dbReference>
<dbReference type="PROSITE" id="PS50005">
    <property type="entry name" value="TPR"/>
    <property type="match status" value="6"/>
</dbReference>
<dbReference type="KEGG" id="ccos:Pan44_15850"/>
<dbReference type="AlphaFoldDB" id="A0A517SBR8"/>
<keyword evidence="4" id="KW-0449">Lipoprotein</keyword>
<dbReference type="InterPro" id="IPR011990">
    <property type="entry name" value="TPR-like_helical_dom_sf"/>
</dbReference>
<dbReference type="Pfam" id="PF13181">
    <property type="entry name" value="TPR_8"/>
    <property type="match status" value="1"/>
</dbReference>
<dbReference type="Pfam" id="PF13414">
    <property type="entry name" value="TPR_11"/>
    <property type="match status" value="1"/>
</dbReference>
<dbReference type="RefSeq" id="WP_145028872.1">
    <property type="nucleotide sequence ID" value="NZ_CP036271.1"/>
</dbReference>
<feature type="repeat" description="TPR" evidence="3">
    <location>
        <begin position="321"/>
        <end position="354"/>
    </location>
</feature>
<keyword evidence="1" id="KW-0677">Repeat</keyword>
<evidence type="ECO:0000256" key="3">
    <source>
        <dbReference type="PROSITE-ProRule" id="PRU00339"/>
    </source>
</evidence>
<evidence type="ECO:0000313" key="5">
    <source>
        <dbReference type="Proteomes" id="UP000315700"/>
    </source>
</evidence>
<dbReference type="PANTHER" id="PTHR44858">
    <property type="entry name" value="TETRATRICOPEPTIDE REPEAT PROTEIN 6"/>
    <property type="match status" value="1"/>
</dbReference>
<feature type="repeat" description="TPR" evidence="3">
    <location>
        <begin position="207"/>
        <end position="240"/>
    </location>
</feature>
<protein>
    <submittedName>
        <fullName evidence="4">Lipoprotein NlpI</fullName>
    </submittedName>
</protein>
<dbReference type="PANTHER" id="PTHR44858:SF1">
    <property type="entry name" value="UDP-N-ACETYLGLUCOSAMINE--PEPTIDE N-ACETYLGLUCOSAMINYLTRANSFERASE SPINDLY-RELATED"/>
    <property type="match status" value="1"/>
</dbReference>
<evidence type="ECO:0000256" key="1">
    <source>
        <dbReference type="ARBA" id="ARBA00022737"/>
    </source>
</evidence>
<dbReference type="PROSITE" id="PS50293">
    <property type="entry name" value="TPR_REGION"/>
    <property type="match status" value="1"/>
</dbReference>
<keyword evidence="2 3" id="KW-0802">TPR repeat</keyword>
<dbReference type="EMBL" id="CP036271">
    <property type="protein sequence ID" value="QDT53563.1"/>
    <property type="molecule type" value="Genomic_DNA"/>
</dbReference>
<sequence length="469" mass="50996">MTRLKLSRSICLLGLCGLWSCGQQETPVAEQKPDFQQQPAAVAAAQTPAKTDDAIKVETDAQGRKNVTLNPKQAEQLADALMAKGQLRQAQQILSRVIQLDPKATEAYVKRAAIMAESKLTTQAISDMTKAILLAPDNARFRNTRGYFYLTQQAYQQAMQDFSDAIGLDGNFSQAHNNRGLARVALKEFEAGIKDFDEALKIDAKYVDAYNNKGYALMQMDRVEESVAVFTKAIELNPKYVNAWNNRGQAYLKSKQGDKAVADFSEVIKLVPGNVTYLSARAEAYELTGKATEAQADRDRAKWVAQLVKLTQQAQQNPRQPSVWIARGRHLLSSGDLKPALADFQTALKVSPGNVEAHCGCAATLLQMGNPDEAIAQCNAALAKGVSALAVSIRGDANFKKGNLDFAIEDYTTAKRRDSQVAQAYKLRAEKARAEGNAAQADADMAIAAELDPAAGAVRQVSNEVPARN</sequence>
<feature type="repeat" description="TPR" evidence="3">
    <location>
        <begin position="241"/>
        <end position="274"/>
    </location>
</feature>
<dbReference type="InterPro" id="IPR019734">
    <property type="entry name" value="TPR_rpt"/>
</dbReference>
<name>A0A517SBR8_9PLAN</name>
<dbReference type="OrthoDB" id="250076at2"/>
<organism evidence="4 5">
    <name type="scientific">Caulifigura coniformis</name>
    <dbReference type="NCBI Taxonomy" id="2527983"/>
    <lineage>
        <taxon>Bacteria</taxon>
        <taxon>Pseudomonadati</taxon>
        <taxon>Planctomycetota</taxon>
        <taxon>Planctomycetia</taxon>
        <taxon>Planctomycetales</taxon>
        <taxon>Planctomycetaceae</taxon>
        <taxon>Caulifigura</taxon>
    </lineage>
</organism>
<evidence type="ECO:0000313" key="4">
    <source>
        <dbReference type="EMBL" id="QDT53563.1"/>
    </source>
</evidence>
<dbReference type="SUPFAM" id="SSF48452">
    <property type="entry name" value="TPR-like"/>
    <property type="match status" value="3"/>
</dbReference>
<dbReference type="Gene3D" id="1.25.40.10">
    <property type="entry name" value="Tetratricopeptide repeat domain"/>
    <property type="match status" value="5"/>
</dbReference>
<keyword evidence="5" id="KW-1185">Reference proteome</keyword>
<dbReference type="Pfam" id="PF14559">
    <property type="entry name" value="TPR_19"/>
    <property type="match status" value="1"/>
</dbReference>
<dbReference type="InParanoid" id="A0A517SBR8"/>
<feature type="repeat" description="TPR" evidence="3">
    <location>
        <begin position="173"/>
        <end position="206"/>
    </location>
</feature>
<gene>
    <name evidence="4" type="ORF">Pan44_15850</name>
</gene>
<dbReference type="Pfam" id="PF13432">
    <property type="entry name" value="TPR_16"/>
    <property type="match status" value="1"/>
</dbReference>